<reference evidence="1" key="1">
    <citation type="journal article" date="2013" name="BMC Genomics">
        <title>Unscrambling butterfly oogenesis.</title>
        <authorList>
            <person name="Carter J.M."/>
            <person name="Baker S.C."/>
            <person name="Pink R."/>
            <person name="Carter D.R."/>
            <person name="Collins A."/>
            <person name="Tomlin J."/>
            <person name="Gibbs M."/>
            <person name="Breuker C.J."/>
        </authorList>
    </citation>
    <scope>NUCLEOTIDE SEQUENCE</scope>
    <source>
        <tissue evidence="1">Ovary</tissue>
    </source>
</reference>
<name>S4PGB0_9NEOP</name>
<sequence length="82" mass="10001">MRHDPFDRRLLLQNNTDPFHRHSRNDKRSHFYSHFFIINTRVLVYLDHSTKPQVKESLFCCPHLRSVLASRYRCTQEDNNIM</sequence>
<dbReference type="AlphaFoldDB" id="S4PGB0"/>
<accession>S4PGB0</accession>
<reference evidence="1" key="2">
    <citation type="submission" date="2013-05" db="EMBL/GenBank/DDBJ databases">
        <authorList>
            <person name="Carter J.-M."/>
            <person name="Baker S.C."/>
            <person name="Pink R."/>
            <person name="Carter D.R.F."/>
            <person name="Collins A."/>
            <person name="Tomlin J."/>
            <person name="Gibbs M."/>
            <person name="Breuker C.J."/>
        </authorList>
    </citation>
    <scope>NUCLEOTIDE SEQUENCE</scope>
    <source>
        <tissue evidence="1">Ovary</tissue>
    </source>
</reference>
<organism evidence="1">
    <name type="scientific">Pararge aegeria</name>
    <name type="common">speckled wood butterfly</name>
    <dbReference type="NCBI Taxonomy" id="116150"/>
    <lineage>
        <taxon>Eukaryota</taxon>
        <taxon>Metazoa</taxon>
        <taxon>Ecdysozoa</taxon>
        <taxon>Arthropoda</taxon>
        <taxon>Hexapoda</taxon>
        <taxon>Insecta</taxon>
        <taxon>Pterygota</taxon>
        <taxon>Neoptera</taxon>
        <taxon>Endopterygota</taxon>
        <taxon>Lepidoptera</taxon>
        <taxon>Glossata</taxon>
        <taxon>Ditrysia</taxon>
        <taxon>Papilionoidea</taxon>
        <taxon>Nymphalidae</taxon>
        <taxon>Satyrinae</taxon>
        <taxon>Satyrini</taxon>
        <taxon>Parargina</taxon>
        <taxon>Pararge</taxon>
    </lineage>
</organism>
<dbReference type="EMBL" id="GAIX01006250">
    <property type="protein sequence ID" value="JAA86310.1"/>
    <property type="molecule type" value="Transcribed_RNA"/>
</dbReference>
<evidence type="ECO:0000313" key="1">
    <source>
        <dbReference type="EMBL" id="JAA86310.1"/>
    </source>
</evidence>
<protein>
    <submittedName>
        <fullName evidence="1">Uncharacterized protein</fullName>
    </submittedName>
</protein>
<proteinExistence type="predicted"/>
<feature type="non-terminal residue" evidence="1">
    <location>
        <position position="82"/>
    </location>
</feature>